<accession>A0A6A5WJ48</accession>
<dbReference type="Pfam" id="PF15377">
    <property type="entry name" value="DUF4604"/>
    <property type="match status" value="1"/>
</dbReference>
<dbReference type="EMBL" id="ML977586">
    <property type="protein sequence ID" value="KAF2000964.1"/>
    <property type="molecule type" value="Genomic_DNA"/>
</dbReference>
<organism evidence="3 4">
    <name type="scientific">Amniculicola lignicola CBS 123094</name>
    <dbReference type="NCBI Taxonomy" id="1392246"/>
    <lineage>
        <taxon>Eukaryota</taxon>
        <taxon>Fungi</taxon>
        <taxon>Dikarya</taxon>
        <taxon>Ascomycota</taxon>
        <taxon>Pezizomycotina</taxon>
        <taxon>Dothideomycetes</taxon>
        <taxon>Pleosporomycetidae</taxon>
        <taxon>Pleosporales</taxon>
        <taxon>Amniculicolaceae</taxon>
        <taxon>Amniculicola</taxon>
    </lineage>
</organism>
<feature type="domain" description="DUF4604" evidence="2">
    <location>
        <begin position="6"/>
        <end position="158"/>
    </location>
</feature>
<proteinExistence type="predicted"/>
<dbReference type="Proteomes" id="UP000799779">
    <property type="component" value="Unassembled WGS sequence"/>
</dbReference>
<evidence type="ECO:0000259" key="2">
    <source>
        <dbReference type="Pfam" id="PF15377"/>
    </source>
</evidence>
<evidence type="ECO:0000313" key="3">
    <source>
        <dbReference type="EMBL" id="KAF2000964.1"/>
    </source>
</evidence>
<dbReference type="InterPro" id="IPR027911">
    <property type="entry name" value="DUF4604"/>
</dbReference>
<keyword evidence="4" id="KW-1185">Reference proteome</keyword>
<feature type="compositionally biased region" description="Basic and acidic residues" evidence="1">
    <location>
        <begin position="21"/>
        <end position="37"/>
    </location>
</feature>
<reference evidence="3" key="1">
    <citation type="journal article" date="2020" name="Stud. Mycol.">
        <title>101 Dothideomycetes genomes: a test case for predicting lifestyles and emergence of pathogens.</title>
        <authorList>
            <person name="Haridas S."/>
            <person name="Albert R."/>
            <person name="Binder M."/>
            <person name="Bloem J."/>
            <person name="Labutti K."/>
            <person name="Salamov A."/>
            <person name="Andreopoulos B."/>
            <person name="Baker S."/>
            <person name="Barry K."/>
            <person name="Bills G."/>
            <person name="Bluhm B."/>
            <person name="Cannon C."/>
            <person name="Castanera R."/>
            <person name="Culley D."/>
            <person name="Daum C."/>
            <person name="Ezra D."/>
            <person name="Gonzalez J."/>
            <person name="Henrissat B."/>
            <person name="Kuo A."/>
            <person name="Liang C."/>
            <person name="Lipzen A."/>
            <person name="Lutzoni F."/>
            <person name="Magnuson J."/>
            <person name="Mondo S."/>
            <person name="Nolan M."/>
            <person name="Ohm R."/>
            <person name="Pangilinan J."/>
            <person name="Park H.-J."/>
            <person name="Ramirez L."/>
            <person name="Alfaro M."/>
            <person name="Sun H."/>
            <person name="Tritt A."/>
            <person name="Yoshinaga Y."/>
            <person name="Zwiers L.-H."/>
            <person name="Turgeon B."/>
            <person name="Goodwin S."/>
            <person name="Spatafora J."/>
            <person name="Crous P."/>
            <person name="Grigoriev I."/>
        </authorList>
    </citation>
    <scope>NUCLEOTIDE SEQUENCE</scope>
    <source>
        <strain evidence="3">CBS 123094</strain>
    </source>
</reference>
<feature type="region of interest" description="Disordered" evidence="1">
    <location>
        <begin position="21"/>
        <end position="161"/>
    </location>
</feature>
<protein>
    <recommendedName>
        <fullName evidence="2">DUF4604 domain-containing protein</fullName>
    </recommendedName>
</protein>
<name>A0A6A5WJ48_9PLEO</name>
<evidence type="ECO:0000256" key="1">
    <source>
        <dbReference type="SAM" id="MobiDB-lite"/>
    </source>
</evidence>
<gene>
    <name evidence="3" type="ORF">P154DRAFT_522226</name>
</gene>
<dbReference type="AlphaFoldDB" id="A0A6A5WJ48"/>
<dbReference type="OrthoDB" id="5388322at2759"/>
<sequence>MSLKAKDLEYDASQPAFLRRLRGELTTDDSARHERPIPRTKRMMKQDEDDDGPTYVMEDGNQSLTKAEYEALVAGDDPQEKEGAESKAGGDEIKEEHLAKQSSTDIKAEAPRPTKKRKVGKVIGGDGPTDEAEKKVGAKPAKKAKKKAKAIKLSFADSEEG</sequence>
<feature type="compositionally biased region" description="Basic residues" evidence="1">
    <location>
        <begin position="140"/>
        <end position="150"/>
    </location>
</feature>
<feature type="compositionally biased region" description="Basic and acidic residues" evidence="1">
    <location>
        <begin position="78"/>
        <end position="99"/>
    </location>
</feature>
<evidence type="ECO:0000313" key="4">
    <source>
        <dbReference type="Proteomes" id="UP000799779"/>
    </source>
</evidence>